<gene>
    <name evidence="2" type="ORF">BDN70DRAFT_394291</name>
</gene>
<dbReference type="EMBL" id="MU155161">
    <property type="protein sequence ID" value="KAF9482818.1"/>
    <property type="molecule type" value="Genomic_DNA"/>
</dbReference>
<sequence length="146" mass="16384">MRKSHLITHRSRVLFTRGARPLLNFRSLCTSFYITSRGKKKKNQGKSDTARLVFSLLGGSLHKNFVGNLTSVRLRRRPAAICTCLSRSTPGPLMSLLINLMCAITLSLHAADFDFLILSFNASWILYLFLSIVKLGFSLISSHILQ</sequence>
<keyword evidence="1" id="KW-1133">Transmembrane helix</keyword>
<evidence type="ECO:0000256" key="1">
    <source>
        <dbReference type="SAM" id="Phobius"/>
    </source>
</evidence>
<dbReference type="AlphaFoldDB" id="A0A9P5Z902"/>
<proteinExistence type="predicted"/>
<dbReference type="Proteomes" id="UP000807469">
    <property type="component" value="Unassembled WGS sequence"/>
</dbReference>
<reference evidence="2" key="1">
    <citation type="submission" date="2020-11" db="EMBL/GenBank/DDBJ databases">
        <authorList>
            <consortium name="DOE Joint Genome Institute"/>
            <person name="Ahrendt S."/>
            <person name="Riley R."/>
            <person name="Andreopoulos W."/>
            <person name="Labutti K."/>
            <person name="Pangilinan J."/>
            <person name="Ruiz-Duenas F.J."/>
            <person name="Barrasa J.M."/>
            <person name="Sanchez-Garcia M."/>
            <person name="Camarero S."/>
            <person name="Miyauchi S."/>
            <person name="Serrano A."/>
            <person name="Linde D."/>
            <person name="Babiker R."/>
            <person name="Drula E."/>
            <person name="Ayuso-Fernandez I."/>
            <person name="Pacheco R."/>
            <person name="Padilla G."/>
            <person name="Ferreira P."/>
            <person name="Barriuso J."/>
            <person name="Kellner H."/>
            <person name="Castanera R."/>
            <person name="Alfaro M."/>
            <person name="Ramirez L."/>
            <person name="Pisabarro A.G."/>
            <person name="Kuo A."/>
            <person name="Tritt A."/>
            <person name="Lipzen A."/>
            <person name="He G."/>
            <person name="Yan M."/>
            <person name="Ng V."/>
            <person name="Cullen D."/>
            <person name="Martin F."/>
            <person name="Rosso M.-N."/>
            <person name="Henrissat B."/>
            <person name="Hibbett D."/>
            <person name="Martinez A.T."/>
            <person name="Grigoriev I.V."/>
        </authorList>
    </citation>
    <scope>NUCLEOTIDE SEQUENCE</scope>
    <source>
        <strain evidence="2">CIRM-BRFM 674</strain>
    </source>
</reference>
<evidence type="ECO:0000313" key="2">
    <source>
        <dbReference type="EMBL" id="KAF9482818.1"/>
    </source>
</evidence>
<name>A0A9P5Z902_9AGAR</name>
<feature type="transmembrane region" description="Helical" evidence="1">
    <location>
        <begin position="124"/>
        <end position="145"/>
    </location>
</feature>
<keyword evidence="1" id="KW-0472">Membrane</keyword>
<keyword evidence="3" id="KW-1185">Reference proteome</keyword>
<feature type="transmembrane region" description="Helical" evidence="1">
    <location>
        <begin position="96"/>
        <end position="118"/>
    </location>
</feature>
<accession>A0A9P5Z902</accession>
<keyword evidence="1" id="KW-0812">Transmembrane</keyword>
<evidence type="ECO:0000313" key="3">
    <source>
        <dbReference type="Proteomes" id="UP000807469"/>
    </source>
</evidence>
<organism evidence="2 3">
    <name type="scientific">Pholiota conissans</name>
    <dbReference type="NCBI Taxonomy" id="109636"/>
    <lineage>
        <taxon>Eukaryota</taxon>
        <taxon>Fungi</taxon>
        <taxon>Dikarya</taxon>
        <taxon>Basidiomycota</taxon>
        <taxon>Agaricomycotina</taxon>
        <taxon>Agaricomycetes</taxon>
        <taxon>Agaricomycetidae</taxon>
        <taxon>Agaricales</taxon>
        <taxon>Agaricineae</taxon>
        <taxon>Strophariaceae</taxon>
        <taxon>Pholiota</taxon>
    </lineage>
</organism>
<protein>
    <submittedName>
        <fullName evidence="2">Uncharacterized protein</fullName>
    </submittedName>
</protein>
<comment type="caution">
    <text evidence="2">The sequence shown here is derived from an EMBL/GenBank/DDBJ whole genome shotgun (WGS) entry which is preliminary data.</text>
</comment>